<organism evidence="3 4">
    <name type="scientific">Lentihominibacter faecis</name>
    <dbReference type="NCBI Taxonomy" id="2764712"/>
    <lineage>
        <taxon>Bacteria</taxon>
        <taxon>Bacillati</taxon>
        <taxon>Bacillota</taxon>
        <taxon>Clostridia</taxon>
        <taxon>Peptostreptococcales</taxon>
        <taxon>Anaerovoracaceae</taxon>
        <taxon>Lentihominibacter</taxon>
    </lineage>
</organism>
<feature type="domain" description="HTH cro/C1-type" evidence="2">
    <location>
        <begin position="6"/>
        <end position="60"/>
    </location>
</feature>
<dbReference type="SMART" id="SM00530">
    <property type="entry name" value="HTH_XRE"/>
    <property type="match status" value="1"/>
</dbReference>
<evidence type="ECO:0000313" key="4">
    <source>
        <dbReference type="Proteomes" id="UP000644115"/>
    </source>
</evidence>
<name>A0A923NBZ4_9FIRM</name>
<dbReference type="SUPFAM" id="SSF47413">
    <property type="entry name" value="lambda repressor-like DNA-binding domains"/>
    <property type="match status" value="1"/>
</dbReference>
<dbReference type="Pfam" id="PF01381">
    <property type="entry name" value="HTH_3"/>
    <property type="match status" value="1"/>
</dbReference>
<dbReference type="GO" id="GO:0003677">
    <property type="term" value="F:DNA binding"/>
    <property type="evidence" value="ECO:0007669"/>
    <property type="project" value="UniProtKB-KW"/>
</dbReference>
<keyword evidence="4" id="KW-1185">Reference proteome</keyword>
<reference evidence="3" key="1">
    <citation type="submission" date="2020-08" db="EMBL/GenBank/DDBJ databases">
        <authorList>
            <person name="Liu C."/>
            <person name="Sun Q."/>
        </authorList>
    </citation>
    <scope>NUCLEOTIDE SEQUENCE</scope>
    <source>
        <strain evidence="3">BX16</strain>
    </source>
</reference>
<dbReference type="InterPro" id="IPR001387">
    <property type="entry name" value="Cro/C1-type_HTH"/>
</dbReference>
<dbReference type="PANTHER" id="PTHR46558:SF14">
    <property type="entry name" value="HTH-TYPE TRANSCRIPTIONAL REGULATOR ANSR"/>
    <property type="match status" value="1"/>
</dbReference>
<dbReference type="EMBL" id="JACRWC010000104">
    <property type="protein sequence ID" value="MBC5999985.1"/>
    <property type="molecule type" value="Genomic_DNA"/>
</dbReference>
<dbReference type="RefSeq" id="WP_249287345.1">
    <property type="nucleotide sequence ID" value="NZ_JACRWC010000104.1"/>
</dbReference>
<dbReference type="InterPro" id="IPR010982">
    <property type="entry name" value="Lambda_DNA-bd_dom_sf"/>
</dbReference>
<proteinExistence type="predicted"/>
<dbReference type="AlphaFoldDB" id="A0A923NBZ4"/>
<evidence type="ECO:0000313" key="3">
    <source>
        <dbReference type="EMBL" id="MBC5999985.1"/>
    </source>
</evidence>
<dbReference type="PROSITE" id="PS50943">
    <property type="entry name" value="HTH_CROC1"/>
    <property type="match status" value="1"/>
</dbReference>
<evidence type="ECO:0000259" key="2">
    <source>
        <dbReference type="PROSITE" id="PS50943"/>
    </source>
</evidence>
<dbReference type="PANTHER" id="PTHR46558">
    <property type="entry name" value="TRACRIPTIONAL REGULATORY PROTEIN-RELATED-RELATED"/>
    <property type="match status" value="1"/>
</dbReference>
<protein>
    <submittedName>
        <fullName evidence="3">Helix-turn-helix transcriptional regulator</fullName>
    </submittedName>
</protein>
<keyword evidence="1" id="KW-0238">DNA-binding</keyword>
<sequence length="76" mass="9037">MYFQRIEDLRIDHDYTQKQVAQHLGIAREVYRRYEKGTRSIPVDCLIKLAELYDTSIDYLLGLTNAKKKYPRISSK</sequence>
<accession>A0A923NBZ4</accession>
<dbReference type="Gene3D" id="1.10.260.40">
    <property type="entry name" value="lambda repressor-like DNA-binding domains"/>
    <property type="match status" value="1"/>
</dbReference>
<dbReference type="Proteomes" id="UP000644115">
    <property type="component" value="Unassembled WGS sequence"/>
</dbReference>
<comment type="caution">
    <text evidence="3">The sequence shown here is derived from an EMBL/GenBank/DDBJ whole genome shotgun (WGS) entry which is preliminary data.</text>
</comment>
<evidence type="ECO:0000256" key="1">
    <source>
        <dbReference type="ARBA" id="ARBA00023125"/>
    </source>
</evidence>
<gene>
    <name evidence="3" type="ORF">H8876_08230</name>
</gene>
<dbReference type="CDD" id="cd00093">
    <property type="entry name" value="HTH_XRE"/>
    <property type="match status" value="1"/>
</dbReference>